<accession>A0A6B1DZG8</accession>
<name>A0A6B1DZG8_9CHLR</name>
<feature type="binding site" evidence="1">
    <location>
        <position position="68"/>
    </location>
    <ligand>
        <name>Mg(2+)</name>
        <dbReference type="ChEBI" id="CHEBI:18420"/>
        <label>1</label>
    </ligand>
</feature>
<dbReference type="PANTHER" id="PTHR16222:SF12">
    <property type="entry name" value="ADP-RIBOSYLGLYCOHYDROLASE-RELATED"/>
    <property type="match status" value="1"/>
</dbReference>
<dbReference type="GO" id="GO:0016787">
    <property type="term" value="F:hydrolase activity"/>
    <property type="evidence" value="ECO:0007669"/>
    <property type="project" value="UniProtKB-KW"/>
</dbReference>
<gene>
    <name evidence="2" type="ORF">F4Y08_17070</name>
</gene>
<dbReference type="Pfam" id="PF03747">
    <property type="entry name" value="ADP_ribosyl_GH"/>
    <property type="match status" value="1"/>
</dbReference>
<comment type="caution">
    <text evidence="2">The sequence shown here is derived from an EMBL/GenBank/DDBJ whole genome shotgun (WGS) entry which is preliminary data.</text>
</comment>
<dbReference type="EMBL" id="VXPY01000122">
    <property type="protein sequence ID" value="MYD92013.1"/>
    <property type="molecule type" value="Genomic_DNA"/>
</dbReference>
<proteinExistence type="predicted"/>
<feature type="binding site" evidence="1">
    <location>
        <position position="306"/>
    </location>
    <ligand>
        <name>Mg(2+)</name>
        <dbReference type="ChEBI" id="CHEBI:18420"/>
        <label>1</label>
    </ligand>
</feature>
<dbReference type="InterPro" id="IPR036705">
    <property type="entry name" value="Ribosyl_crysJ1_sf"/>
</dbReference>
<evidence type="ECO:0000313" key="2">
    <source>
        <dbReference type="EMBL" id="MYD92013.1"/>
    </source>
</evidence>
<feature type="binding site" evidence="1">
    <location>
        <position position="67"/>
    </location>
    <ligand>
        <name>Mg(2+)</name>
        <dbReference type="ChEBI" id="CHEBI:18420"/>
        <label>1</label>
    </ligand>
</feature>
<dbReference type="AlphaFoldDB" id="A0A6B1DZG8"/>
<feature type="binding site" evidence="1">
    <location>
        <position position="308"/>
    </location>
    <ligand>
        <name>Mg(2+)</name>
        <dbReference type="ChEBI" id="CHEBI:18420"/>
        <label>1</label>
    </ligand>
</feature>
<sequence length="375" mass="40567">MPDTSSPSLVERIAGSLYGGAIGDALGAPPEGKDPEEIKERYGEILDFVEPWDGPSDIGKGDGRHTDDTHMIRLLSEIYIEQDKRLDVYDFARIMPGRIADESRFIAEYGREATLLERLFFPEKWIYIRNALANAEPRSAGIGNMVNCGAAMYAAPVGIVNAGNPDLAYRDAIDIFSAHQTSFGLEAAGLMAVAVSAAFIPGISIGELFDVVEERAHEGTRNCLIAVRKAVQGVPDWRQGISVVRTAIAPYDTAPEVFRDRGNRTNDWTPSREHSIEEVPAALGLLMVTGGDFVSAVQASANYGRDCDSTAGMAGSIAGAMAPDTVPVHWRRTVARENRMDLDSLAEGLTALTLKLAWAKAQHAAEVHDHLTTMA</sequence>
<dbReference type="PANTHER" id="PTHR16222">
    <property type="entry name" value="ADP-RIBOSYLGLYCOHYDROLASE"/>
    <property type="match status" value="1"/>
</dbReference>
<dbReference type="SUPFAM" id="SSF101478">
    <property type="entry name" value="ADP-ribosylglycohydrolase"/>
    <property type="match status" value="1"/>
</dbReference>
<organism evidence="2">
    <name type="scientific">Caldilineaceae bacterium SB0662_bin_9</name>
    <dbReference type="NCBI Taxonomy" id="2605258"/>
    <lineage>
        <taxon>Bacteria</taxon>
        <taxon>Bacillati</taxon>
        <taxon>Chloroflexota</taxon>
        <taxon>Caldilineae</taxon>
        <taxon>Caldilineales</taxon>
        <taxon>Caldilineaceae</taxon>
    </lineage>
</organism>
<comment type="cofactor">
    <cofactor evidence="1">
        <name>Mg(2+)</name>
        <dbReference type="ChEBI" id="CHEBI:18420"/>
    </cofactor>
    <text evidence="1">Binds 2 magnesium ions per subunit.</text>
</comment>
<keyword evidence="2" id="KW-0378">Hydrolase</keyword>
<protein>
    <submittedName>
        <fullName evidence="2">ADP-ribosylglycohydrolase family protein</fullName>
    </submittedName>
</protein>
<dbReference type="InterPro" id="IPR005502">
    <property type="entry name" value="Ribosyl_crysJ1"/>
</dbReference>
<dbReference type="GO" id="GO:0046872">
    <property type="term" value="F:metal ion binding"/>
    <property type="evidence" value="ECO:0007669"/>
    <property type="project" value="UniProtKB-KW"/>
</dbReference>
<dbReference type="Gene3D" id="1.10.4080.10">
    <property type="entry name" value="ADP-ribosylation/Crystallin J1"/>
    <property type="match status" value="1"/>
</dbReference>
<evidence type="ECO:0000256" key="1">
    <source>
        <dbReference type="PIRSR" id="PIRSR605502-1"/>
    </source>
</evidence>
<dbReference type="InterPro" id="IPR050792">
    <property type="entry name" value="ADP-ribosylglycohydrolase"/>
</dbReference>
<keyword evidence="1" id="KW-0479">Metal-binding</keyword>
<keyword evidence="1" id="KW-0460">Magnesium</keyword>
<feature type="binding site" evidence="1">
    <location>
        <position position="309"/>
    </location>
    <ligand>
        <name>Mg(2+)</name>
        <dbReference type="ChEBI" id="CHEBI:18420"/>
        <label>1</label>
    </ligand>
</feature>
<reference evidence="2" key="1">
    <citation type="submission" date="2019-09" db="EMBL/GenBank/DDBJ databases">
        <title>Characterisation of the sponge microbiome using genome-centric metagenomics.</title>
        <authorList>
            <person name="Engelberts J.P."/>
            <person name="Robbins S.J."/>
            <person name="De Goeij J.M."/>
            <person name="Aranda M."/>
            <person name="Bell S.C."/>
            <person name="Webster N.S."/>
        </authorList>
    </citation>
    <scope>NUCLEOTIDE SEQUENCE</scope>
    <source>
        <strain evidence="2">SB0662_bin_9</strain>
    </source>
</reference>
<feature type="binding site" evidence="1">
    <location>
        <position position="66"/>
    </location>
    <ligand>
        <name>Mg(2+)</name>
        <dbReference type="ChEBI" id="CHEBI:18420"/>
        <label>1</label>
    </ligand>
</feature>